<evidence type="ECO:0000259" key="1">
    <source>
        <dbReference type="PROSITE" id="PS50020"/>
    </source>
</evidence>
<dbReference type="AlphaFoldDB" id="A0AAD5Q708"/>
<comment type="caution">
    <text evidence="2">The sequence shown here is derived from an EMBL/GenBank/DDBJ whole genome shotgun (WGS) entry which is preliminary data.</text>
</comment>
<evidence type="ECO:0000313" key="2">
    <source>
        <dbReference type="EMBL" id="KAJ0397608.1"/>
    </source>
</evidence>
<feature type="domain" description="WW" evidence="1">
    <location>
        <begin position="154"/>
        <end position="188"/>
    </location>
</feature>
<organism evidence="2 3">
    <name type="scientific">Pythium insidiosum</name>
    <name type="common">Pythiosis disease agent</name>
    <dbReference type="NCBI Taxonomy" id="114742"/>
    <lineage>
        <taxon>Eukaryota</taxon>
        <taxon>Sar</taxon>
        <taxon>Stramenopiles</taxon>
        <taxon>Oomycota</taxon>
        <taxon>Peronosporomycetes</taxon>
        <taxon>Pythiales</taxon>
        <taxon>Pythiaceae</taxon>
        <taxon>Pythium</taxon>
    </lineage>
</organism>
<dbReference type="InterPro" id="IPR036020">
    <property type="entry name" value="WW_dom_sf"/>
</dbReference>
<dbReference type="PROSITE" id="PS50020">
    <property type="entry name" value="WW_DOMAIN_2"/>
    <property type="match status" value="1"/>
</dbReference>
<protein>
    <recommendedName>
        <fullName evidence="1">WW domain-containing protein</fullName>
    </recommendedName>
</protein>
<name>A0AAD5Q708_PYTIN</name>
<proteinExistence type="predicted"/>
<dbReference type="Proteomes" id="UP001209570">
    <property type="component" value="Unassembled WGS sequence"/>
</dbReference>
<sequence>MSHARLEAAARGAMEMFDEITRVEHELASDFARHDDRQERFKRQFDRETRRHNKAISGMACVLNSSPSSDSVLFVAPNTAVDDGGSSRLIAATTNDSQGTSRRVSTIARHLERLKNPTALRLREELKSFYLPPVLTSDLLCDTCGAFRRSVSIIPLPKGWQEYICEDTHKHYYYHREQRHVLWTPPPETDPFSVFVFERTNSVFTVCRCIPSHERRRRLLEKLREYAMHTAQLEANKRNRELHGAFRTLAHTVLKK</sequence>
<keyword evidence="3" id="KW-1185">Reference proteome</keyword>
<dbReference type="EMBL" id="JAKCXM010000244">
    <property type="protein sequence ID" value="KAJ0397608.1"/>
    <property type="molecule type" value="Genomic_DNA"/>
</dbReference>
<evidence type="ECO:0000313" key="3">
    <source>
        <dbReference type="Proteomes" id="UP001209570"/>
    </source>
</evidence>
<dbReference type="InterPro" id="IPR001202">
    <property type="entry name" value="WW_dom"/>
</dbReference>
<reference evidence="2" key="1">
    <citation type="submission" date="2021-12" db="EMBL/GenBank/DDBJ databases">
        <title>Prjna785345.</title>
        <authorList>
            <person name="Rujirawat T."/>
            <person name="Krajaejun T."/>
        </authorList>
    </citation>
    <scope>NUCLEOTIDE SEQUENCE</scope>
    <source>
        <strain evidence="2">Pi057C3</strain>
    </source>
</reference>
<dbReference type="SMART" id="SM00456">
    <property type="entry name" value="WW"/>
    <property type="match status" value="1"/>
</dbReference>
<dbReference type="Gene3D" id="2.20.70.10">
    <property type="match status" value="1"/>
</dbReference>
<accession>A0AAD5Q708</accession>
<dbReference type="SUPFAM" id="SSF51045">
    <property type="entry name" value="WW domain"/>
    <property type="match status" value="1"/>
</dbReference>
<gene>
    <name evidence="2" type="ORF">P43SY_003492</name>
</gene>